<dbReference type="STRING" id="1359163.NLO413_0405"/>
<dbReference type="InterPro" id="IPR002563">
    <property type="entry name" value="Flavin_Rdtase-like_dom"/>
</dbReference>
<evidence type="ECO:0000256" key="1">
    <source>
        <dbReference type="ARBA" id="ARBA00008898"/>
    </source>
</evidence>
<dbReference type="GO" id="GO:0042602">
    <property type="term" value="F:riboflavin reductase (NADPH) activity"/>
    <property type="evidence" value="ECO:0007669"/>
    <property type="project" value="TreeGrafter"/>
</dbReference>
<dbReference type="Proteomes" id="UP000033562">
    <property type="component" value="Unassembled WGS sequence"/>
</dbReference>
<keyword evidence="2" id="KW-0560">Oxidoreductase</keyword>
<evidence type="ECO:0000256" key="2">
    <source>
        <dbReference type="ARBA" id="ARBA00023002"/>
    </source>
</evidence>
<dbReference type="GO" id="GO:0010181">
    <property type="term" value="F:FMN binding"/>
    <property type="evidence" value="ECO:0007669"/>
    <property type="project" value="InterPro"/>
</dbReference>
<feature type="domain" description="Flavin reductase like" evidence="3">
    <location>
        <begin position="15"/>
        <end position="158"/>
    </location>
</feature>
<dbReference type="SUPFAM" id="SSF50475">
    <property type="entry name" value="FMN-binding split barrel"/>
    <property type="match status" value="1"/>
</dbReference>
<name>A0A0F3NMM7_9RICK</name>
<keyword evidence="5" id="KW-1185">Reference proteome</keyword>
<comment type="similarity">
    <text evidence="1">Belongs to the non-flavoprotein flavin reductase family.</text>
</comment>
<dbReference type="RefSeq" id="WP_045808841.1">
    <property type="nucleotide sequence ID" value="NZ_LANX01000001.1"/>
</dbReference>
<dbReference type="AlphaFoldDB" id="A0A0F3NMM7"/>
<evidence type="ECO:0000313" key="5">
    <source>
        <dbReference type="Proteomes" id="UP000033562"/>
    </source>
</evidence>
<accession>A0A0F3NMM7</accession>
<dbReference type="OrthoDB" id="9792858at2"/>
<reference evidence="4 5" key="1">
    <citation type="submission" date="2015-02" db="EMBL/GenBank/DDBJ databases">
        <title>Genome Sequencing of Rickettsiales.</title>
        <authorList>
            <person name="Daugherty S.C."/>
            <person name="Su Q."/>
            <person name="Abolude K."/>
            <person name="Beier-Sexton M."/>
            <person name="Carlyon J.A."/>
            <person name="Carter R."/>
            <person name="Day N.P."/>
            <person name="Dumler S.J."/>
            <person name="Dyachenko V."/>
            <person name="Godinez A."/>
            <person name="Kurtti T.J."/>
            <person name="Lichay M."/>
            <person name="Mullins K.E."/>
            <person name="Ott S."/>
            <person name="Pappas-Brown V."/>
            <person name="Paris D.H."/>
            <person name="Patel P."/>
            <person name="Richards A.L."/>
            <person name="Sadzewicz L."/>
            <person name="Sears K."/>
            <person name="Seidman D."/>
            <person name="Sengamalay N."/>
            <person name="Stenos J."/>
            <person name="Tallon L.J."/>
            <person name="Vincent G."/>
            <person name="Fraser C.M."/>
            <person name="Munderloh U."/>
            <person name="Dunning-Hotopp J.C."/>
        </authorList>
    </citation>
    <scope>NUCLEOTIDE SEQUENCE [LARGE SCALE GENOMIC DNA]</scope>
    <source>
        <strain evidence="4 5">RAC413</strain>
    </source>
</reference>
<dbReference type="PANTHER" id="PTHR30466">
    <property type="entry name" value="FLAVIN REDUCTASE"/>
    <property type="match status" value="1"/>
</dbReference>
<organism evidence="4 5">
    <name type="scientific">Candidatus Neoehrlichia procyonis str. RAC413</name>
    <dbReference type="NCBI Taxonomy" id="1359163"/>
    <lineage>
        <taxon>Bacteria</taxon>
        <taxon>Pseudomonadati</taxon>
        <taxon>Pseudomonadota</taxon>
        <taxon>Alphaproteobacteria</taxon>
        <taxon>Rickettsiales</taxon>
        <taxon>Anaplasmataceae</taxon>
        <taxon>Candidatus Neoehrlichia</taxon>
    </lineage>
</organism>
<protein>
    <submittedName>
        <fullName evidence="4">Flavin reductase like domain protein</fullName>
    </submittedName>
</protein>
<dbReference type="Gene3D" id="2.30.110.10">
    <property type="entry name" value="Electron Transport, Fmn-binding Protein, Chain A"/>
    <property type="match status" value="1"/>
</dbReference>
<proteinExistence type="inferred from homology"/>
<comment type="caution">
    <text evidence="4">The sequence shown here is derived from an EMBL/GenBank/DDBJ whole genome shotgun (WGS) entry which is preliminary data.</text>
</comment>
<dbReference type="EMBL" id="LANX01000001">
    <property type="protein sequence ID" value="KJV69031.1"/>
    <property type="molecule type" value="Genomic_DNA"/>
</dbReference>
<dbReference type="InterPro" id="IPR050268">
    <property type="entry name" value="NADH-dep_flavin_reductase"/>
</dbReference>
<evidence type="ECO:0000313" key="4">
    <source>
        <dbReference type="EMBL" id="KJV69031.1"/>
    </source>
</evidence>
<evidence type="ECO:0000259" key="3">
    <source>
        <dbReference type="SMART" id="SM00903"/>
    </source>
</evidence>
<sequence>MQFDSISRANFKLCVGEFVTGVTVVTTVDSNGYIHGITVNSFNSVSLNPPMILFSIEKTASRFKIFSECQEFIVNVLSEKQKTLSQVFAKKDLQNWDYYKHIIVNNIPVISGIISYIYCSTQYVYEGGDHKIIVGRVINCEKLTNDKPLLYYQGKYRLIGDQHI</sequence>
<dbReference type="PANTHER" id="PTHR30466:SF11">
    <property type="entry name" value="FLAVIN-DEPENDENT MONOOXYGENASE, REDUCTASE SUBUNIT HSAB"/>
    <property type="match status" value="1"/>
</dbReference>
<dbReference type="SMART" id="SM00903">
    <property type="entry name" value="Flavin_Reduct"/>
    <property type="match status" value="1"/>
</dbReference>
<dbReference type="Pfam" id="PF01613">
    <property type="entry name" value="Flavin_Reduct"/>
    <property type="match status" value="1"/>
</dbReference>
<gene>
    <name evidence="4" type="ORF">NLO413_0405</name>
</gene>
<dbReference type="InterPro" id="IPR012349">
    <property type="entry name" value="Split_barrel_FMN-bd"/>
</dbReference>